<gene>
    <name evidence="2" type="ORF">ACETIH_02010</name>
</gene>
<comment type="caution">
    <text evidence="2">The sequence shown here is derived from an EMBL/GenBank/DDBJ whole genome shotgun (WGS) entry which is preliminary data.</text>
</comment>
<feature type="domain" description="Anti-sigma factor NepR" evidence="1">
    <location>
        <begin position="28"/>
        <end position="57"/>
    </location>
</feature>
<evidence type="ECO:0000313" key="3">
    <source>
        <dbReference type="Proteomes" id="UP001593940"/>
    </source>
</evidence>
<evidence type="ECO:0000259" key="1">
    <source>
        <dbReference type="Pfam" id="PF18557"/>
    </source>
</evidence>
<proteinExistence type="predicted"/>
<organism evidence="2 3">
    <name type="scientific">Microvirga arabica</name>
    <dbReference type="NCBI Taxonomy" id="1128671"/>
    <lineage>
        <taxon>Bacteria</taxon>
        <taxon>Pseudomonadati</taxon>
        <taxon>Pseudomonadota</taxon>
        <taxon>Alphaproteobacteria</taxon>
        <taxon>Hyphomicrobiales</taxon>
        <taxon>Methylobacteriaceae</taxon>
        <taxon>Microvirga</taxon>
    </lineage>
</organism>
<protein>
    <submittedName>
        <fullName evidence="2">NepR family anti-sigma factor</fullName>
    </submittedName>
</protein>
<reference evidence="2 3" key="1">
    <citation type="submission" date="2024-09" db="EMBL/GenBank/DDBJ databases">
        <title>Nodulacao em especies de Leguminosae Basais da Amazonia e Caracterizacao dos Rizobios e Bacterias Associadas aos Nodulos.</title>
        <authorList>
            <person name="Jambeiro I.C.A."/>
            <person name="Lopes I.S."/>
            <person name="Aguiar E.R.G.R."/>
            <person name="Santos A.F.J."/>
            <person name="Dos Santos J.M.F."/>
            <person name="Gross E."/>
        </authorList>
    </citation>
    <scope>NUCLEOTIDE SEQUENCE [LARGE SCALE GENOMIC DNA]</scope>
    <source>
        <strain evidence="2 3">BRUESC1165</strain>
    </source>
</reference>
<dbReference type="Pfam" id="PF18557">
    <property type="entry name" value="NepR"/>
    <property type="match status" value="1"/>
</dbReference>
<sequence length="66" mass="7345">MPHSSSNQWAKPIPNSLNFSQEQVTFILGHSLRSLYSDVLADELPDRLKALVEQLENGRSPPTGAR</sequence>
<evidence type="ECO:0000313" key="2">
    <source>
        <dbReference type="EMBL" id="MFC1455522.1"/>
    </source>
</evidence>
<name>A0ABV6Y3D2_9HYPH</name>
<accession>A0ABV6Y3D2</accession>
<dbReference type="InterPro" id="IPR041649">
    <property type="entry name" value="NepR"/>
</dbReference>
<dbReference type="EMBL" id="JBHOMY010000007">
    <property type="protein sequence ID" value="MFC1455522.1"/>
    <property type="molecule type" value="Genomic_DNA"/>
</dbReference>
<dbReference type="RefSeq" id="WP_377028702.1">
    <property type="nucleotide sequence ID" value="NZ_JBHOMY010000007.1"/>
</dbReference>
<keyword evidence="3" id="KW-1185">Reference proteome</keyword>
<dbReference type="Proteomes" id="UP001593940">
    <property type="component" value="Unassembled WGS sequence"/>
</dbReference>